<keyword evidence="10 15" id="KW-0067">ATP-binding</keyword>
<accession>A0A5B8TL74</accession>
<dbReference type="RefSeq" id="WP_146990408.1">
    <property type="nucleotide sequence ID" value="NZ_CP042392.1"/>
</dbReference>
<name>A0A5B8TL74_9LACO</name>
<evidence type="ECO:0000256" key="10">
    <source>
        <dbReference type="ARBA" id="ARBA00022840"/>
    </source>
</evidence>
<keyword evidence="8 15" id="KW-0547">Nucleotide-binding</keyword>
<dbReference type="GO" id="GO:0006189">
    <property type="term" value="P:'de novo' IMP biosynthetic process"/>
    <property type="evidence" value="ECO:0007669"/>
    <property type="project" value="UniProtKB-UniRule"/>
</dbReference>
<evidence type="ECO:0000256" key="5">
    <source>
        <dbReference type="ARBA" id="ARBA00020367"/>
    </source>
</evidence>
<sequence length="344" mass="36111">MNAYEKAGVNIAAGEAVVTNLQQQIKKLNSANVLGGLGAFGGLYQLPPRQQPVLVAGTDGVGTKLLLAIQSGRRTTVGQDLVAMCVNDVVAQGAQPLFFLDYLAVAQTQPQEVAELMQGIVAGCQQSGMTLLGGETAEMPDMYTAGHYDLAGFAVGIAEKAALLTPEQVQAGDVLLGLPASGLHSNGFSLVRQLLFKTHDYRFTDTPAELGGANLLDTLLTPTQIYVDALLPLLKQQLIAGAAHITGGGLLENVPRMLPAGLTAQVNLGSWPRQPIFDWLCALGQLQQNEAFTTFNMGLGMVLAIHPTDLAAVQQILTAQQQAFYQIGTVHAGATGVVLVEADA</sequence>
<evidence type="ECO:0000259" key="17">
    <source>
        <dbReference type="Pfam" id="PF02769"/>
    </source>
</evidence>
<evidence type="ECO:0000256" key="14">
    <source>
        <dbReference type="ARBA" id="ARBA00049057"/>
    </source>
</evidence>
<dbReference type="SUPFAM" id="SSF56042">
    <property type="entry name" value="PurM C-terminal domain-like"/>
    <property type="match status" value="1"/>
</dbReference>
<dbReference type="InterPro" id="IPR016188">
    <property type="entry name" value="PurM-like_N"/>
</dbReference>
<dbReference type="Proteomes" id="UP000321772">
    <property type="component" value="Chromosome"/>
</dbReference>
<dbReference type="PANTHER" id="PTHR10520:SF12">
    <property type="entry name" value="TRIFUNCTIONAL PURINE BIOSYNTHETIC PROTEIN ADENOSINE-3"/>
    <property type="match status" value="1"/>
</dbReference>
<dbReference type="GO" id="GO:0005829">
    <property type="term" value="C:cytosol"/>
    <property type="evidence" value="ECO:0007669"/>
    <property type="project" value="TreeGrafter"/>
</dbReference>
<proteinExistence type="inferred from homology"/>
<evidence type="ECO:0000256" key="12">
    <source>
        <dbReference type="ARBA" id="ARBA00032931"/>
    </source>
</evidence>
<evidence type="ECO:0000313" key="18">
    <source>
        <dbReference type="EMBL" id="QEA53976.1"/>
    </source>
</evidence>
<comment type="pathway">
    <text evidence="2 15">Purine metabolism; IMP biosynthesis via de novo pathway; 5-amino-1-(5-phospho-D-ribosyl)imidazole from N(2)-formyl-N(1)-(5-phospho-D-ribosyl)glycinamide: step 2/2.</text>
</comment>
<evidence type="ECO:0000256" key="3">
    <source>
        <dbReference type="ARBA" id="ARBA00010280"/>
    </source>
</evidence>
<dbReference type="CDD" id="cd02196">
    <property type="entry name" value="PurM"/>
    <property type="match status" value="1"/>
</dbReference>
<keyword evidence="9 15" id="KW-0658">Purine biosynthesis</keyword>
<comment type="catalytic activity">
    <reaction evidence="14 15">
        <text>2-formamido-N(1)-(5-O-phospho-beta-D-ribosyl)acetamidine + ATP = 5-amino-1-(5-phospho-beta-D-ribosyl)imidazole + ADP + phosphate + H(+)</text>
        <dbReference type="Rhea" id="RHEA:23032"/>
        <dbReference type="ChEBI" id="CHEBI:15378"/>
        <dbReference type="ChEBI" id="CHEBI:30616"/>
        <dbReference type="ChEBI" id="CHEBI:43474"/>
        <dbReference type="ChEBI" id="CHEBI:137981"/>
        <dbReference type="ChEBI" id="CHEBI:147287"/>
        <dbReference type="ChEBI" id="CHEBI:456216"/>
        <dbReference type="EC" id="6.3.3.1"/>
    </reaction>
</comment>
<evidence type="ECO:0000256" key="13">
    <source>
        <dbReference type="ARBA" id="ARBA00033093"/>
    </source>
</evidence>
<evidence type="ECO:0000256" key="2">
    <source>
        <dbReference type="ARBA" id="ARBA00004686"/>
    </source>
</evidence>
<dbReference type="NCBIfam" id="TIGR00878">
    <property type="entry name" value="purM"/>
    <property type="match status" value="1"/>
</dbReference>
<protein>
    <recommendedName>
        <fullName evidence="5 15">Phosphoribosylformylglycinamidine cyclo-ligase</fullName>
        <ecNumber evidence="4 15">6.3.3.1</ecNumber>
    </recommendedName>
    <alternativeName>
        <fullName evidence="12 15">AIR synthase</fullName>
    </alternativeName>
    <alternativeName>
        <fullName evidence="13 15">AIRS</fullName>
    </alternativeName>
    <alternativeName>
        <fullName evidence="11 15">Phosphoribosyl-aminoimidazole synthetase</fullName>
    </alternativeName>
</protein>
<dbReference type="PANTHER" id="PTHR10520">
    <property type="entry name" value="TRIFUNCTIONAL PURINE BIOSYNTHETIC PROTEIN ADENOSINE-3-RELATED"/>
    <property type="match status" value="1"/>
</dbReference>
<evidence type="ECO:0000256" key="9">
    <source>
        <dbReference type="ARBA" id="ARBA00022755"/>
    </source>
</evidence>
<comment type="similarity">
    <text evidence="3 15">Belongs to the AIR synthase family.</text>
</comment>
<keyword evidence="7 15" id="KW-0436">Ligase</keyword>
<keyword evidence="6 15" id="KW-0963">Cytoplasm</keyword>
<evidence type="ECO:0000256" key="11">
    <source>
        <dbReference type="ARBA" id="ARBA00031908"/>
    </source>
</evidence>
<evidence type="ECO:0000256" key="15">
    <source>
        <dbReference type="HAMAP-Rule" id="MF_00741"/>
    </source>
</evidence>
<gene>
    <name evidence="15" type="primary">purM</name>
    <name evidence="18" type="ORF">FGL77_12220</name>
</gene>
<evidence type="ECO:0000256" key="7">
    <source>
        <dbReference type="ARBA" id="ARBA00022598"/>
    </source>
</evidence>
<organism evidence="18 19">
    <name type="scientific">Loigolactobacillus coryniformis</name>
    <dbReference type="NCBI Taxonomy" id="1610"/>
    <lineage>
        <taxon>Bacteria</taxon>
        <taxon>Bacillati</taxon>
        <taxon>Bacillota</taxon>
        <taxon>Bacilli</taxon>
        <taxon>Lactobacillales</taxon>
        <taxon>Lactobacillaceae</taxon>
        <taxon>Loigolactobacillus</taxon>
    </lineage>
</organism>
<dbReference type="Pfam" id="PF02769">
    <property type="entry name" value="AIRS_C"/>
    <property type="match status" value="1"/>
</dbReference>
<evidence type="ECO:0000256" key="1">
    <source>
        <dbReference type="ARBA" id="ARBA00004496"/>
    </source>
</evidence>
<evidence type="ECO:0000313" key="19">
    <source>
        <dbReference type="Proteomes" id="UP000321772"/>
    </source>
</evidence>
<dbReference type="InterPro" id="IPR010918">
    <property type="entry name" value="PurM-like_C_dom"/>
</dbReference>
<dbReference type="GO" id="GO:0005524">
    <property type="term" value="F:ATP binding"/>
    <property type="evidence" value="ECO:0007669"/>
    <property type="project" value="UniProtKB-KW"/>
</dbReference>
<feature type="domain" description="PurM-like C-terminal" evidence="17">
    <location>
        <begin position="170"/>
        <end position="338"/>
    </location>
</feature>
<dbReference type="Pfam" id="PF00586">
    <property type="entry name" value="AIRS"/>
    <property type="match status" value="1"/>
</dbReference>
<dbReference type="GO" id="GO:0046084">
    <property type="term" value="P:adenine biosynthetic process"/>
    <property type="evidence" value="ECO:0007669"/>
    <property type="project" value="TreeGrafter"/>
</dbReference>
<dbReference type="SUPFAM" id="SSF55326">
    <property type="entry name" value="PurM N-terminal domain-like"/>
    <property type="match status" value="1"/>
</dbReference>
<dbReference type="FunFam" id="3.30.1330.10:FF:000001">
    <property type="entry name" value="Phosphoribosylformylglycinamidine cyclo-ligase"/>
    <property type="match status" value="1"/>
</dbReference>
<dbReference type="InterPro" id="IPR004733">
    <property type="entry name" value="PurM_cligase"/>
</dbReference>
<feature type="domain" description="PurM-like N-terminal" evidence="16">
    <location>
        <begin position="51"/>
        <end position="158"/>
    </location>
</feature>
<dbReference type="EC" id="6.3.3.1" evidence="4 15"/>
<evidence type="ECO:0000259" key="16">
    <source>
        <dbReference type="Pfam" id="PF00586"/>
    </source>
</evidence>
<dbReference type="AlphaFoldDB" id="A0A5B8TL74"/>
<dbReference type="InterPro" id="IPR036921">
    <property type="entry name" value="PurM-like_N_sf"/>
</dbReference>
<dbReference type="Gene3D" id="3.30.1330.10">
    <property type="entry name" value="PurM-like, N-terminal domain"/>
    <property type="match status" value="1"/>
</dbReference>
<evidence type="ECO:0000256" key="6">
    <source>
        <dbReference type="ARBA" id="ARBA00022490"/>
    </source>
</evidence>
<dbReference type="FunFam" id="3.90.650.10:FF:000011">
    <property type="entry name" value="Phosphoribosylformylglycinamidine cyclo-ligase"/>
    <property type="match status" value="1"/>
</dbReference>
<comment type="subcellular location">
    <subcellularLocation>
        <location evidence="1 15">Cytoplasm</location>
    </subcellularLocation>
</comment>
<dbReference type="Gene3D" id="3.90.650.10">
    <property type="entry name" value="PurM-like C-terminal domain"/>
    <property type="match status" value="1"/>
</dbReference>
<evidence type="ECO:0000256" key="8">
    <source>
        <dbReference type="ARBA" id="ARBA00022741"/>
    </source>
</evidence>
<dbReference type="InterPro" id="IPR036676">
    <property type="entry name" value="PurM-like_C_sf"/>
</dbReference>
<dbReference type="UniPathway" id="UPA00074">
    <property type="reaction ID" value="UER00129"/>
</dbReference>
<reference evidence="18 19" key="1">
    <citation type="submission" date="2019-06" db="EMBL/GenBank/DDBJ databases">
        <title>Genome analyses of bacteria isolated from kimchi.</title>
        <authorList>
            <person name="Lee S."/>
            <person name="Ahn S."/>
            <person name="Roh S."/>
        </authorList>
    </citation>
    <scope>NUCLEOTIDE SEQUENCE [LARGE SCALE GENOMIC DNA]</scope>
    <source>
        <strain evidence="18 19">CBA3616</strain>
    </source>
</reference>
<dbReference type="EMBL" id="CP042392">
    <property type="protein sequence ID" value="QEA53976.1"/>
    <property type="molecule type" value="Genomic_DNA"/>
</dbReference>
<dbReference type="HAMAP" id="MF_00741">
    <property type="entry name" value="AIRS"/>
    <property type="match status" value="1"/>
</dbReference>
<dbReference type="GO" id="GO:0004637">
    <property type="term" value="F:phosphoribosylamine-glycine ligase activity"/>
    <property type="evidence" value="ECO:0007669"/>
    <property type="project" value="TreeGrafter"/>
</dbReference>
<dbReference type="GO" id="GO:0004641">
    <property type="term" value="F:phosphoribosylformylglycinamidine cyclo-ligase activity"/>
    <property type="evidence" value="ECO:0007669"/>
    <property type="project" value="UniProtKB-UniRule"/>
</dbReference>
<evidence type="ECO:0000256" key="4">
    <source>
        <dbReference type="ARBA" id="ARBA00013047"/>
    </source>
</evidence>